<reference evidence="1 2" key="1">
    <citation type="submission" date="2019-07" db="EMBL/GenBank/DDBJ databases">
        <title>Finished genome of Venturia effusa.</title>
        <authorList>
            <person name="Young C.A."/>
            <person name="Cox M.P."/>
            <person name="Ganley A.R.D."/>
            <person name="David W.J."/>
        </authorList>
    </citation>
    <scope>NUCLEOTIDE SEQUENCE [LARGE SCALE GENOMIC DNA]</scope>
    <source>
        <strain evidence="2">albino</strain>
    </source>
</reference>
<dbReference type="AlphaFoldDB" id="A0A517LA89"/>
<gene>
    <name evidence="1" type="ORF">FKW77_000471</name>
</gene>
<accession>A0A517LA89</accession>
<keyword evidence="2" id="KW-1185">Reference proteome</keyword>
<dbReference type="PANTHER" id="PTHR47843">
    <property type="entry name" value="BTB DOMAIN-CONTAINING PROTEIN-RELATED"/>
    <property type="match status" value="1"/>
</dbReference>
<dbReference type="EMBL" id="CP042192">
    <property type="protein sequence ID" value="QDS72549.1"/>
    <property type="molecule type" value="Genomic_DNA"/>
</dbReference>
<evidence type="ECO:0008006" key="3">
    <source>
        <dbReference type="Google" id="ProtNLM"/>
    </source>
</evidence>
<evidence type="ECO:0000313" key="1">
    <source>
        <dbReference type="EMBL" id="QDS72549.1"/>
    </source>
</evidence>
<evidence type="ECO:0000313" key="2">
    <source>
        <dbReference type="Proteomes" id="UP000316270"/>
    </source>
</evidence>
<proteinExistence type="predicted"/>
<dbReference type="OrthoDB" id="194443at2759"/>
<sequence>MASQADGGLFGNTSGVTYGSGIFNSTTRPVTTPTSQTPLFNFSNNASGSIITSTLKSTSVNHATSPDPRKDANGFLKIGKKMITVFVGDDAESFSLHHDLITATSDFFSKALNGEFKERDGEWLYEGRFESTKETKSSYFMGLYMLGNYLQDRHFRNRVTNTLISHMITYGHYRSGMAATIYSEFPASSPWRKLIVDMWVYVSSLDWFRDQIWKYGPAEFWCEVAKQIAVNPEMRINNIGKRPWEKNPCQYHEHIEGEAKCT</sequence>
<dbReference type="STRING" id="50376.A0A517LA89"/>
<dbReference type="PANTHER" id="PTHR47843:SF2">
    <property type="entry name" value="BTB DOMAIN-CONTAINING PROTEIN"/>
    <property type="match status" value="1"/>
</dbReference>
<protein>
    <recommendedName>
        <fullName evidence="3">BTB domain-containing protein</fullName>
    </recommendedName>
</protein>
<dbReference type="Proteomes" id="UP000316270">
    <property type="component" value="Chromosome 8"/>
</dbReference>
<organism evidence="1 2">
    <name type="scientific">Venturia effusa</name>
    <dbReference type="NCBI Taxonomy" id="50376"/>
    <lineage>
        <taxon>Eukaryota</taxon>
        <taxon>Fungi</taxon>
        <taxon>Dikarya</taxon>
        <taxon>Ascomycota</taxon>
        <taxon>Pezizomycotina</taxon>
        <taxon>Dothideomycetes</taxon>
        <taxon>Pleosporomycetidae</taxon>
        <taxon>Venturiales</taxon>
        <taxon>Venturiaceae</taxon>
        <taxon>Venturia</taxon>
    </lineage>
</organism>
<name>A0A517LA89_9PEZI</name>